<gene>
    <name evidence="2" type="ORF">Tci_030544</name>
</gene>
<comment type="caution">
    <text evidence="2">The sequence shown here is derived from an EMBL/GenBank/DDBJ whole genome shotgun (WGS) entry which is preliminary data.</text>
</comment>
<feature type="compositionally biased region" description="Basic and acidic residues" evidence="1">
    <location>
        <begin position="61"/>
        <end position="93"/>
    </location>
</feature>
<dbReference type="EMBL" id="BKCJ010004025">
    <property type="protein sequence ID" value="GEU58566.1"/>
    <property type="molecule type" value="Genomic_DNA"/>
</dbReference>
<dbReference type="AlphaFoldDB" id="A0A6L2LA30"/>
<accession>A0A6L2LA30</accession>
<evidence type="ECO:0000256" key="1">
    <source>
        <dbReference type="SAM" id="MobiDB-lite"/>
    </source>
</evidence>
<dbReference type="PANTHER" id="PTHR47592:SF29">
    <property type="entry name" value="ZINC FINGER, CCHC-TYPE"/>
    <property type="match status" value="1"/>
</dbReference>
<dbReference type="PANTHER" id="PTHR47592">
    <property type="entry name" value="PBF68 PROTEIN"/>
    <property type="match status" value="1"/>
</dbReference>
<organism evidence="2">
    <name type="scientific">Tanacetum cinerariifolium</name>
    <name type="common">Dalmatian daisy</name>
    <name type="synonym">Chrysanthemum cinerariifolium</name>
    <dbReference type="NCBI Taxonomy" id="118510"/>
    <lineage>
        <taxon>Eukaryota</taxon>
        <taxon>Viridiplantae</taxon>
        <taxon>Streptophyta</taxon>
        <taxon>Embryophyta</taxon>
        <taxon>Tracheophyta</taxon>
        <taxon>Spermatophyta</taxon>
        <taxon>Magnoliopsida</taxon>
        <taxon>eudicotyledons</taxon>
        <taxon>Gunneridae</taxon>
        <taxon>Pentapetalae</taxon>
        <taxon>asterids</taxon>
        <taxon>campanulids</taxon>
        <taxon>Asterales</taxon>
        <taxon>Asteraceae</taxon>
        <taxon>Asteroideae</taxon>
        <taxon>Anthemideae</taxon>
        <taxon>Anthemidinae</taxon>
        <taxon>Tanacetum</taxon>
    </lineage>
</organism>
<evidence type="ECO:0000313" key="2">
    <source>
        <dbReference type="EMBL" id="GEU58566.1"/>
    </source>
</evidence>
<sequence length="114" mass="13338">MPELMEANTVEAIRRRAKRENDDYICRGHILSCISNSLFDIYQNVESAKELWDSLDSKCMAEDASSERKSRKGQNRDETEQKREAWRNREKSKAVTVKRARKTEENAKRMAKNA</sequence>
<name>A0A6L2LA30_TANCI</name>
<reference evidence="2" key="1">
    <citation type="journal article" date="2019" name="Sci. Rep.">
        <title>Draft genome of Tanacetum cinerariifolium, the natural source of mosquito coil.</title>
        <authorList>
            <person name="Yamashiro T."/>
            <person name="Shiraishi A."/>
            <person name="Satake H."/>
            <person name="Nakayama K."/>
        </authorList>
    </citation>
    <scope>NUCLEOTIDE SEQUENCE</scope>
</reference>
<protein>
    <submittedName>
        <fullName evidence="2">Zinc finger, CCHC-type</fullName>
    </submittedName>
</protein>
<feature type="region of interest" description="Disordered" evidence="1">
    <location>
        <begin position="61"/>
        <end position="114"/>
    </location>
</feature>
<proteinExistence type="predicted"/>